<dbReference type="Proteomes" id="UP000011115">
    <property type="component" value="Unassembled WGS sequence"/>
</dbReference>
<dbReference type="HOGENOM" id="CLU_029307_12_2_1"/>
<feature type="region of interest" description="Disordered" evidence="1">
    <location>
        <begin position="303"/>
        <end position="348"/>
    </location>
</feature>
<evidence type="ECO:0000259" key="2">
    <source>
        <dbReference type="Pfam" id="PF20167"/>
    </source>
</evidence>
<dbReference type="Pfam" id="PF20167">
    <property type="entry name" value="Transposase_32"/>
    <property type="match status" value="1"/>
</dbReference>
<feature type="region of interest" description="Disordered" evidence="1">
    <location>
        <begin position="167"/>
        <end position="187"/>
    </location>
</feature>
<dbReference type="AlphaFoldDB" id="M1DX84"/>
<feature type="compositionally biased region" description="Polar residues" evidence="1">
    <location>
        <begin position="321"/>
        <end position="343"/>
    </location>
</feature>
<accession>M1DX84</accession>
<dbReference type="InterPro" id="IPR046796">
    <property type="entry name" value="Transposase_32_dom"/>
</dbReference>
<dbReference type="PaxDb" id="4113-PGSC0003DMT400095878"/>
<proteinExistence type="predicted"/>
<reference evidence="3" key="2">
    <citation type="submission" date="2015-06" db="UniProtKB">
        <authorList>
            <consortium name="EnsemblPlants"/>
        </authorList>
    </citation>
    <scope>IDENTIFICATION</scope>
    <source>
        <strain evidence="3">DM1-3 516 R44</strain>
    </source>
</reference>
<keyword evidence="4" id="KW-1185">Reference proteome</keyword>
<protein>
    <recommendedName>
        <fullName evidence="2">Putative plant transposon protein domain-containing protein</fullName>
    </recommendedName>
</protein>
<dbReference type="Gramene" id="PGSC0003DMT400095878">
    <property type="protein sequence ID" value="PGSC0003DMT400095878"/>
    <property type="gene ID" value="PGSC0003DMG400045449"/>
</dbReference>
<sequence length="464" mass="50136">MSTHSSRESEWVKAEAVLNAASGGIGQENKMVVDLLSPRDIIQLSYVQVAYLFDHMVMANNEKEKGQEAEKSVTQLDVLIKRVSDLEVVVTKTGKYIPPHEHKKVTKQEGGQFEELTPIGEFVLAHQTNLANHRSIRNDPNQSESEGVDSDEDDLVIARTAERRTKKLNDPFRIRTSPPTTTTPPIPEQAMVLAPLVQGPPPKSTNRNESVLHLSKAAYLGCIIEKTRINLGTIIISEILMRARQSQTSLPFPVLITKLCKQAQVPQDAKKDVVVMPTASTNIQRIEPKYLKDQAQRKKAATMELVSRKSSPTDAPLSTLAPGTSGISITTVSPADTPGSSTAALPPRPTALVAGSRPPLTQAFLLQMGQLDLSTDRRDASLEASIPGMIYTLPDVVTPLSTTIDALAARIAGDVANNIAETEEIMIDVVVHAFMAKAPAARSSEAGPSGITPGTEAQTERATD</sequence>
<feature type="region of interest" description="Disordered" evidence="1">
    <location>
        <begin position="133"/>
        <end position="155"/>
    </location>
</feature>
<name>M1DX84_SOLTU</name>
<organism evidence="3 4">
    <name type="scientific">Solanum tuberosum</name>
    <name type="common">Potato</name>
    <dbReference type="NCBI Taxonomy" id="4113"/>
    <lineage>
        <taxon>Eukaryota</taxon>
        <taxon>Viridiplantae</taxon>
        <taxon>Streptophyta</taxon>
        <taxon>Embryophyta</taxon>
        <taxon>Tracheophyta</taxon>
        <taxon>Spermatophyta</taxon>
        <taxon>Magnoliopsida</taxon>
        <taxon>eudicotyledons</taxon>
        <taxon>Gunneridae</taxon>
        <taxon>Pentapetalae</taxon>
        <taxon>asterids</taxon>
        <taxon>lamiids</taxon>
        <taxon>Solanales</taxon>
        <taxon>Solanaceae</taxon>
        <taxon>Solanoideae</taxon>
        <taxon>Solaneae</taxon>
        <taxon>Solanum</taxon>
    </lineage>
</organism>
<dbReference type="PANTHER" id="PTHR33180:SF31">
    <property type="entry name" value="POLYPROTEIN PROTEIN"/>
    <property type="match status" value="1"/>
</dbReference>
<feature type="region of interest" description="Disordered" evidence="1">
    <location>
        <begin position="442"/>
        <end position="464"/>
    </location>
</feature>
<evidence type="ECO:0000313" key="3">
    <source>
        <dbReference type="EnsemblPlants" id="PGSC0003DMT400095878"/>
    </source>
</evidence>
<evidence type="ECO:0000313" key="4">
    <source>
        <dbReference type="Proteomes" id="UP000011115"/>
    </source>
</evidence>
<dbReference type="EnsemblPlants" id="PGSC0003DMT400095878">
    <property type="protein sequence ID" value="PGSC0003DMT400095878"/>
    <property type="gene ID" value="PGSC0003DMG400045449"/>
</dbReference>
<reference evidence="4" key="1">
    <citation type="journal article" date="2011" name="Nature">
        <title>Genome sequence and analysis of the tuber crop potato.</title>
        <authorList>
            <consortium name="The Potato Genome Sequencing Consortium"/>
        </authorList>
    </citation>
    <scope>NUCLEOTIDE SEQUENCE [LARGE SCALE GENOMIC DNA]</scope>
    <source>
        <strain evidence="4">cv. DM1-3 516 R44</strain>
    </source>
</reference>
<feature type="domain" description="Putative plant transposon protein" evidence="2">
    <location>
        <begin position="206"/>
        <end position="266"/>
    </location>
</feature>
<feature type="compositionally biased region" description="Acidic residues" evidence="1">
    <location>
        <begin position="146"/>
        <end position="155"/>
    </location>
</feature>
<evidence type="ECO:0000256" key="1">
    <source>
        <dbReference type="SAM" id="MobiDB-lite"/>
    </source>
</evidence>
<dbReference type="InParanoid" id="M1DX84"/>
<dbReference type="PANTHER" id="PTHR33180">
    <property type="entry name" value="PHOTOSYSTEM II CP43 REACTION CENTER PROTEIN"/>
    <property type="match status" value="1"/>
</dbReference>
<feature type="compositionally biased region" description="Polar residues" evidence="1">
    <location>
        <begin position="133"/>
        <end position="142"/>
    </location>
</feature>